<gene>
    <name evidence="9" type="ORF">U1T56_07455</name>
</gene>
<keyword evidence="7" id="KW-1133">Transmembrane helix</keyword>
<dbReference type="SUPFAM" id="SSF46689">
    <property type="entry name" value="Homeodomain-like"/>
    <property type="match status" value="1"/>
</dbReference>
<evidence type="ECO:0000256" key="7">
    <source>
        <dbReference type="SAM" id="Phobius"/>
    </source>
</evidence>
<keyword evidence="7" id="KW-0812">Transmembrane</keyword>
<evidence type="ECO:0000256" key="2">
    <source>
        <dbReference type="ARBA" id="ARBA00022840"/>
    </source>
</evidence>
<dbReference type="PROSITE" id="PS00688">
    <property type="entry name" value="SIGMA54_INTERACT_3"/>
    <property type="match status" value="1"/>
</dbReference>
<dbReference type="Gene3D" id="1.10.8.60">
    <property type="match status" value="1"/>
</dbReference>
<dbReference type="Gene3D" id="1.10.10.60">
    <property type="entry name" value="Homeodomain-like"/>
    <property type="match status" value="1"/>
</dbReference>
<evidence type="ECO:0000256" key="1">
    <source>
        <dbReference type="ARBA" id="ARBA00022741"/>
    </source>
</evidence>
<feature type="domain" description="Sigma-54 factor interaction" evidence="8">
    <location>
        <begin position="115"/>
        <end position="237"/>
    </location>
</feature>
<keyword evidence="3" id="KW-0902">Two-component regulatory system</keyword>
<dbReference type="PROSITE" id="PS50045">
    <property type="entry name" value="SIGMA54_INTERACT_4"/>
    <property type="match status" value="1"/>
</dbReference>
<keyword evidence="2" id="KW-0067">ATP-binding</keyword>
<evidence type="ECO:0000256" key="6">
    <source>
        <dbReference type="SAM" id="MobiDB-lite"/>
    </source>
</evidence>
<name>A0ABU8XQ38_9PROT</name>
<feature type="region of interest" description="Disordered" evidence="6">
    <location>
        <begin position="317"/>
        <end position="348"/>
    </location>
</feature>
<protein>
    <submittedName>
        <fullName evidence="9">Sigma 54-interacting transcriptional regulator</fullName>
    </submittedName>
</protein>
<dbReference type="InterPro" id="IPR002078">
    <property type="entry name" value="Sigma_54_int"/>
</dbReference>
<dbReference type="InterPro" id="IPR025944">
    <property type="entry name" value="Sigma_54_int_dom_CS"/>
</dbReference>
<dbReference type="PANTHER" id="PTHR32071">
    <property type="entry name" value="TRANSCRIPTIONAL REGULATORY PROTEIN"/>
    <property type="match status" value="1"/>
</dbReference>
<accession>A0ABU8XQ38</accession>
<dbReference type="Gene3D" id="3.40.50.300">
    <property type="entry name" value="P-loop containing nucleotide triphosphate hydrolases"/>
    <property type="match status" value="1"/>
</dbReference>
<evidence type="ECO:0000256" key="5">
    <source>
        <dbReference type="ARBA" id="ARBA00023163"/>
    </source>
</evidence>
<dbReference type="InterPro" id="IPR009057">
    <property type="entry name" value="Homeodomain-like_sf"/>
</dbReference>
<dbReference type="InterPro" id="IPR058031">
    <property type="entry name" value="AAA_lid_NorR"/>
</dbReference>
<dbReference type="InterPro" id="IPR002197">
    <property type="entry name" value="HTH_Fis"/>
</dbReference>
<sequence length="348" mass="37285">MPRSILGWFVLCWGVFLAGAVVVAVLLVALYQQSTVERLRRAETALVHGCDAIAERYRFLLAGTAPAGPVPDLHDPAFLQSLAGAVWPALRDLDGVEGGIWQSEIGPLAYAFPTYGHARGAFTGATAERAGACRDAQGGTLLLDEIGDMPLTMQAKILRVLQERTVQPVGGRPVRLDARILAATHCDLAAQMRAGSFREDLYYRLDVVPIHLPPLRERQSWPGNVRELRNAMERVAVLCRSELVTTEDLGFLVGPAAGDNDGREEAADLPTAVARLEARLITEALSAAGGNRTAAARRLGIHRQLLYAKARRYGLLPPDASEERTEPVAKADTAAGGIGSGRGEATDG</sequence>
<dbReference type="Pfam" id="PF25601">
    <property type="entry name" value="AAA_lid_14"/>
    <property type="match status" value="1"/>
</dbReference>
<dbReference type="InterPro" id="IPR027417">
    <property type="entry name" value="P-loop_NTPase"/>
</dbReference>
<evidence type="ECO:0000259" key="8">
    <source>
        <dbReference type="PROSITE" id="PS50045"/>
    </source>
</evidence>
<keyword evidence="7" id="KW-0472">Membrane</keyword>
<dbReference type="CDD" id="cd00009">
    <property type="entry name" value="AAA"/>
    <property type="match status" value="1"/>
</dbReference>
<keyword evidence="10" id="KW-1185">Reference proteome</keyword>
<keyword evidence="5" id="KW-0804">Transcription</keyword>
<comment type="caution">
    <text evidence="9">The sequence shown here is derived from an EMBL/GenBank/DDBJ whole genome shotgun (WGS) entry which is preliminary data.</text>
</comment>
<dbReference type="Pfam" id="PF00158">
    <property type="entry name" value="Sigma54_activat"/>
    <property type="match status" value="1"/>
</dbReference>
<organism evidence="9 10">
    <name type="scientific">Benzoatithermus flavus</name>
    <dbReference type="NCBI Taxonomy" id="3108223"/>
    <lineage>
        <taxon>Bacteria</taxon>
        <taxon>Pseudomonadati</taxon>
        <taxon>Pseudomonadota</taxon>
        <taxon>Alphaproteobacteria</taxon>
        <taxon>Geminicoccales</taxon>
        <taxon>Geminicoccaceae</taxon>
        <taxon>Benzoatithermus</taxon>
    </lineage>
</organism>
<dbReference type="PRINTS" id="PR01590">
    <property type="entry name" value="HTHFIS"/>
</dbReference>
<dbReference type="Pfam" id="PF02954">
    <property type="entry name" value="HTH_8"/>
    <property type="match status" value="1"/>
</dbReference>
<proteinExistence type="predicted"/>
<keyword evidence="4" id="KW-0805">Transcription regulation</keyword>
<reference evidence="9 10" key="1">
    <citation type="submission" date="2024-01" db="EMBL/GenBank/DDBJ databases">
        <title>Multi-omics insights into the function and evolution of sodium benzoate biodegradation pathways in Benzoatithermus flavus gen. nov., sp. nov. from hot spring.</title>
        <authorList>
            <person name="Hu C.-J."/>
            <person name="Li W.-J."/>
        </authorList>
    </citation>
    <scope>NUCLEOTIDE SEQUENCE [LARGE SCALE GENOMIC DNA]</scope>
    <source>
        <strain evidence="9 10">SYSU G07066</strain>
    </source>
</reference>
<dbReference type="EMBL" id="JBBLZC010000006">
    <property type="protein sequence ID" value="MEK0082981.1"/>
    <property type="molecule type" value="Genomic_DNA"/>
</dbReference>
<feature type="transmembrane region" description="Helical" evidence="7">
    <location>
        <begin position="6"/>
        <end position="31"/>
    </location>
</feature>
<evidence type="ECO:0000313" key="9">
    <source>
        <dbReference type="EMBL" id="MEK0082981.1"/>
    </source>
</evidence>
<keyword evidence="1" id="KW-0547">Nucleotide-binding</keyword>
<evidence type="ECO:0000256" key="4">
    <source>
        <dbReference type="ARBA" id="ARBA00023015"/>
    </source>
</evidence>
<dbReference type="Proteomes" id="UP001375743">
    <property type="component" value="Unassembled WGS sequence"/>
</dbReference>
<evidence type="ECO:0000313" key="10">
    <source>
        <dbReference type="Proteomes" id="UP001375743"/>
    </source>
</evidence>
<dbReference type="RefSeq" id="WP_418158834.1">
    <property type="nucleotide sequence ID" value="NZ_JBBLZC010000006.1"/>
</dbReference>
<dbReference type="SUPFAM" id="SSF52540">
    <property type="entry name" value="P-loop containing nucleoside triphosphate hydrolases"/>
    <property type="match status" value="1"/>
</dbReference>
<evidence type="ECO:0000256" key="3">
    <source>
        <dbReference type="ARBA" id="ARBA00023012"/>
    </source>
</evidence>